<comment type="similarity">
    <text evidence="1 3">Belongs to the enoyl-CoA hydratase/isomerase family.</text>
</comment>
<keyword evidence="2" id="KW-0456">Lyase</keyword>
<dbReference type="FunFam" id="3.90.226.10:FF:000009">
    <property type="entry name" value="Carnitinyl-CoA dehydratase"/>
    <property type="match status" value="1"/>
</dbReference>
<dbReference type="InterPro" id="IPR018376">
    <property type="entry name" value="Enoyl-CoA_hyd/isom_CS"/>
</dbReference>
<dbReference type="PANTHER" id="PTHR11941:SF54">
    <property type="entry name" value="ENOYL-COA HYDRATASE, MITOCHONDRIAL"/>
    <property type="match status" value="1"/>
</dbReference>
<sequence length="260" mass="27261">MSEGLRIERDGRVAIVTIDRPPANALSQGLLQELDEAFQELAADPAVKAVVVTGRGKFFSAGADLKEMQGALGDATRGRALAERGQRTFDQIEGLPKPVVAAVNGFALGGGMELLLACHVRFAAASAKVGLPETNLGLIPGYGGTQRLARTVGAATALDLILTGRMIDAAEAHRLGIVQRVVPDEALRDEALAYARALAEAKSAVSLARALRAVLAGRERPLAEGLALEAALFGELFASADAREGVGAFVEKRKPTFQDR</sequence>
<dbReference type="SUPFAM" id="SSF52096">
    <property type="entry name" value="ClpP/crotonase"/>
    <property type="match status" value="1"/>
</dbReference>
<dbReference type="PROSITE" id="PS00166">
    <property type="entry name" value="ENOYL_COA_HYDRATASE"/>
    <property type="match status" value="1"/>
</dbReference>
<evidence type="ECO:0000313" key="5">
    <source>
        <dbReference type="Proteomes" id="UP000243024"/>
    </source>
</evidence>
<dbReference type="Gene3D" id="1.10.12.10">
    <property type="entry name" value="Lyase 2-enoyl-coa Hydratase, Chain A, domain 2"/>
    <property type="match status" value="1"/>
</dbReference>
<dbReference type="GO" id="GO:0006635">
    <property type="term" value="P:fatty acid beta-oxidation"/>
    <property type="evidence" value="ECO:0007669"/>
    <property type="project" value="TreeGrafter"/>
</dbReference>
<protein>
    <submittedName>
        <fullName evidence="4">Enoyl-CoA hydratase</fullName>
    </submittedName>
</protein>
<keyword evidence="5" id="KW-1185">Reference proteome</keyword>
<proteinExistence type="inferred from homology"/>
<dbReference type="PANTHER" id="PTHR11941">
    <property type="entry name" value="ENOYL-COA HYDRATASE-RELATED"/>
    <property type="match status" value="1"/>
</dbReference>
<dbReference type="GO" id="GO:0016836">
    <property type="term" value="F:hydro-lyase activity"/>
    <property type="evidence" value="ECO:0007669"/>
    <property type="project" value="UniProtKB-ARBA"/>
</dbReference>
<dbReference type="InterPro" id="IPR029045">
    <property type="entry name" value="ClpP/crotonase-like_dom_sf"/>
</dbReference>
<comment type="caution">
    <text evidence="4">The sequence shown here is derived from an EMBL/GenBank/DDBJ whole genome shotgun (WGS) entry which is preliminary data.</text>
</comment>
<accession>A0A132NF07</accession>
<evidence type="ECO:0000256" key="2">
    <source>
        <dbReference type="ARBA" id="ARBA00023239"/>
    </source>
</evidence>
<evidence type="ECO:0000313" key="4">
    <source>
        <dbReference type="EMBL" id="OAR04912.1"/>
    </source>
</evidence>
<evidence type="ECO:0000256" key="3">
    <source>
        <dbReference type="RuleBase" id="RU003707"/>
    </source>
</evidence>
<dbReference type="InterPro" id="IPR014748">
    <property type="entry name" value="Enoyl-CoA_hydra_C"/>
</dbReference>
<reference evidence="4 5" key="1">
    <citation type="submission" date="2015-09" db="EMBL/GenBank/DDBJ databases">
        <title>Draft genome sequence of Hydrogenibacillus schlegelii DSM 2000.</title>
        <authorList>
            <person name="Hemp J."/>
        </authorList>
    </citation>
    <scope>NUCLEOTIDE SEQUENCE [LARGE SCALE GENOMIC DNA]</scope>
    <source>
        <strain evidence="4 5">MA 48</strain>
    </source>
</reference>
<dbReference type="Gene3D" id="3.90.226.10">
    <property type="entry name" value="2-enoyl-CoA Hydratase, Chain A, domain 1"/>
    <property type="match status" value="1"/>
</dbReference>
<dbReference type="EMBL" id="JXBB01000009">
    <property type="protein sequence ID" value="OAR04912.1"/>
    <property type="molecule type" value="Genomic_DNA"/>
</dbReference>
<dbReference type="Pfam" id="PF00378">
    <property type="entry name" value="ECH_1"/>
    <property type="match status" value="1"/>
</dbReference>
<dbReference type="AlphaFoldDB" id="A0A132NF07"/>
<gene>
    <name evidence="4" type="ORF">SA87_09910</name>
</gene>
<dbReference type="FunFam" id="1.10.12.10:FF:000001">
    <property type="entry name" value="Probable enoyl-CoA hydratase, mitochondrial"/>
    <property type="match status" value="1"/>
</dbReference>
<dbReference type="Proteomes" id="UP000243024">
    <property type="component" value="Unassembled WGS sequence"/>
</dbReference>
<evidence type="ECO:0000256" key="1">
    <source>
        <dbReference type="ARBA" id="ARBA00005254"/>
    </source>
</evidence>
<dbReference type="InterPro" id="IPR001753">
    <property type="entry name" value="Enoyl-CoA_hydra/iso"/>
</dbReference>
<dbReference type="STRING" id="1484.SA87_09910"/>
<organism evidence="4 5">
    <name type="scientific">Hydrogenibacillus schlegelii</name>
    <name type="common">Bacillus schlegelii</name>
    <dbReference type="NCBI Taxonomy" id="1484"/>
    <lineage>
        <taxon>Bacteria</taxon>
        <taxon>Bacillati</taxon>
        <taxon>Bacillota</taxon>
        <taxon>Bacilli</taxon>
        <taxon>Bacillales</taxon>
        <taxon>Bacillales Family X. Incertae Sedis</taxon>
        <taxon>Hydrogenibacillus</taxon>
    </lineage>
</organism>
<name>A0A132NF07_HYDSH</name>
<dbReference type="CDD" id="cd06558">
    <property type="entry name" value="crotonase-like"/>
    <property type="match status" value="1"/>
</dbReference>
<dbReference type="RefSeq" id="WP_066199501.1">
    <property type="nucleotide sequence ID" value="NZ_JBDOQL010000202.1"/>
</dbReference>